<keyword evidence="6" id="KW-0281">Fimbrium</keyword>
<evidence type="ECO:0000256" key="8">
    <source>
        <dbReference type="SAM" id="SignalP"/>
    </source>
</evidence>
<evidence type="ECO:0000256" key="4">
    <source>
        <dbReference type="ARBA" id="ARBA00022723"/>
    </source>
</evidence>
<dbReference type="GO" id="GO:0046872">
    <property type="term" value="F:metal ion binding"/>
    <property type="evidence" value="ECO:0007669"/>
    <property type="project" value="UniProtKB-KW"/>
</dbReference>
<keyword evidence="11" id="KW-1185">Reference proteome</keyword>
<reference evidence="10 11" key="1">
    <citation type="submission" date="2016-10" db="EMBL/GenBank/DDBJ databases">
        <authorList>
            <person name="de Groot N.N."/>
        </authorList>
    </citation>
    <scope>NUCLEOTIDE SEQUENCE [LARGE SCALE GENOMIC DNA]</scope>
    <source>
        <strain evidence="10 11">DSM 4180</strain>
    </source>
</reference>
<dbReference type="InterPro" id="IPR008707">
    <property type="entry name" value="B-propeller_PilY1"/>
</dbReference>
<evidence type="ECO:0000256" key="7">
    <source>
        <dbReference type="SAM" id="MobiDB-lite"/>
    </source>
</evidence>
<dbReference type="Gene3D" id="2.130.10.10">
    <property type="entry name" value="YVTN repeat-like/Quinoprotein amine dehydrogenase"/>
    <property type="match status" value="1"/>
</dbReference>
<accession>A0A1I4SY21</accession>
<dbReference type="RefSeq" id="WP_177217678.1">
    <property type="nucleotide sequence ID" value="NZ_FOUO01000024.1"/>
</dbReference>
<comment type="subcellular location">
    <subcellularLocation>
        <location evidence="1">Fimbrium</location>
    </subcellularLocation>
</comment>
<dbReference type="SUPFAM" id="SSF50998">
    <property type="entry name" value="Quinoprotein alcohol dehydrogenase-like"/>
    <property type="match status" value="1"/>
</dbReference>
<dbReference type="EMBL" id="FOUO01000024">
    <property type="protein sequence ID" value="SFM69321.1"/>
    <property type="molecule type" value="Genomic_DNA"/>
</dbReference>
<dbReference type="Pfam" id="PF05567">
    <property type="entry name" value="T4P_PilY1"/>
    <property type="match status" value="1"/>
</dbReference>
<proteinExistence type="inferred from homology"/>
<name>A0A1I4SY21_ECTMO</name>
<sequence length="1066" mass="114889">MNRFLSFALAVMTALIPAYIMAEPLDLADAPLATATSAEPNVMLLIDTSGSMDNIIWAEGYDPSVTYPGGFDANDGNIHLYATKDFGNCGNNGEWVEDQGGWKDLCLPDPVGGDATRYTGNYLNYLFYIYTEDDTDLTDGTIPTETRMQVAKEVASQLVENTPGMRFGVSQFYGPTWDDHRWGEGAEVVAACGSSVSDLTSEIAGFTASTNTPLAEALYEITRYYRGMDAYYTNDDFASPIQYRCQKNFTVVISDGLPTYDTNIPGNDPAESSGRALPDWDGLSPDTDPADYPDFPQYSDGFQPDGYPSEEGYSLYLDDIAKFGWDIDLRTGGTDDAGMSFDDPAFEQQNMGTYTIGFSTANQMLEDAAEYGHGEYLTAANAAELSAALQAAISDIAARSSSSASATSNTGYIASGSRVFQARYNSSNWTGQLLAFAIESDVDSEDYGFLQRNGPVTEGAVWDAAEEIPAAGSRTIMTYNGGGVPFAWTDLSTAQQSALGSEDVLSYLRGDQSQEVSSGGSFRNRDALLGDIVNSNPVFMGAPPFNYPDDWNGDTTEPEDASPYSSFAVNQNDRTPMIYVGANDGMLHGFDAETGEERMAYVPGSVFENLDELVDTDYAHRYFVDGSPTIADAYFDGSWHTVLLGGLNKGGQGIYALDVTTATFSEGNADSTVLWEFTDADDVDLGYTFSQPNIVRLHNGQWAAIFGNGYNNTRADGDASTTGHAVLYIVSIEDGSLIRKIDTGAGTATTPNGLATVSPVDVDGDYIVDRVYAGDLQGNLWRFDLDDGNPNQWGIPFSQGQTHEPLFSACSGTPCDSNRQPITVRPEVGRAPNKPGAVMLYFGTGKYLENGDGNVADTPQMQRFYGVLDEDLPANQFDTLVPGDLLEQEILVESSFNVEGNSHSLRVTSDYTLGSEDKGWYIDLAPPGTGSVGEIAVTAPLLRAGRVFFTTLIPGEDPCQPGGQGWLMELDAINGGRLSYSPFDLNDDTSFDDGDYVTVTVEEGEGEEIQVPASGKRLDVGGADMPGVMSGEGSEFKYISGDDGLQVVRENPGPESMGRMSWEQLQ</sequence>
<protein>
    <submittedName>
        <fullName evidence="10">Type IV pilus assembly protein PilY1</fullName>
    </submittedName>
</protein>
<dbReference type="AlphaFoldDB" id="A0A1I4SY21"/>
<dbReference type="InterPro" id="IPR036465">
    <property type="entry name" value="vWFA_dom_sf"/>
</dbReference>
<dbReference type="SUPFAM" id="SSF53300">
    <property type="entry name" value="vWA-like"/>
    <property type="match status" value="1"/>
</dbReference>
<feature type="chain" id="PRO_5011567114" evidence="8">
    <location>
        <begin position="23"/>
        <end position="1066"/>
    </location>
</feature>
<feature type="domain" description="PilY1 beta-propeller" evidence="9">
    <location>
        <begin position="529"/>
        <end position="890"/>
    </location>
</feature>
<comment type="similarity">
    <text evidence="2">Belongs to the PilY1 family.</text>
</comment>
<feature type="region of interest" description="Disordered" evidence="7">
    <location>
        <begin position="264"/>
        <end position="287"/>
    </location>
</feature>
<dbReference type="Gene3D" id="3.40.50.410">
    <property type="entry name" value="von Willebrand factor, type A domain"/>
    <property type="match status" value="1"/>
</dbReference>
<keyword evidence="5" id="KW-0106">Calcium</keyword>
<evidence type="ECO:0000313" key="11">
    <source>
        <dbReference type="Proteomes" id="UP000199556"/>
    </source>
</evidence>
<organism evidence="10 11">
    <name type="scientific">Ectothiorhodospira mobilis</name>
    <dbReference type="NCBI Taxonomy" id="195064"/>
    <lineage>
        <taxon>Bacteria</taxon>
        <taxon>Pseudomonadati</taxon>
        <taxon>Pseudomonadota</taxon>
        <taxon>Gammaproteobacteria</taxon>
        <taxon>Chromatiales</taxon>
        <taxon>Ectothiorhodospiraceae</taxon>
        <taxon>Ectothiorhodospira</taxon>
    </lineage>
</organism>
<feature type="signal peptide" evidence="8">
    <location>
        <begin position="1"/>
        <end position="22"/>
    </location>
</feature>
<evidence type="ECO:0000256" key="3">
    <source>
        <dbReference type="ARBA" id="ARBA00022558"/>
    </source>
</evidence>
<keyword evidence="4" id="KW-0479">Metal-binding</keyword>
<evidence type="ECO:0000256" key="2">
    <source>
        <dbReference type="ARBA" id="ARBA00008387"/>
    </source>
</evidence>
<evidence type="ECO:0000259" key="9">
    <source>
        <dbReference type="Pfam" id="PF05567"/>
    </source>
</evidence>
<gene>
    <name evidence="10" type="ORF">SAMN05421721_12417</name>
</gene>
<dbReference type="InterPro" id="IPR015943">
    <property type="entry name" value="WD40/YVTN_repeat-like_dom_sf"/>
</dbReference>
<keyword evidence="8" id="KW-0732">Signal</keyword>
<dbReference type="STRING" id="195064.SAMN05421721_12417"/>
<evidence type="ECO:0000256" key="6">
    <source>
        <dbReference type="ARBA" id="ARBA00023263"/>
    </source>
</evidence>
<dbReference type="Proteomes" id="UP000199556">
    <property type="component" value="Unassembled WGS sequence"/>
</dbReference>
<evidence type="ECO:0000313" key="10">
    <source>
        <dbReference type="EMBL" id="SFM69321.1"/>
    </source>
</evidence>
<keyword evidence="3" id="KW-1029">Fimbrium biogenesis</keyword>
<dbReference type="InterPro" id="IPR011047">
    <property type="entry name" value="Quinoprotein_ADH-like_sf"/>
</dbReference>
<dbReference type="GO" id="GO:0009289">
    <property type="term" value="C:pilus"/>
    <property type="evidence" value="ECO:0007669"/>
    <property type="project" value="UniProtKB-SubCell"/>
</dbReference>
<evidence type="ECO:0000256" key="5">
    <source>
        <dbReference type="ARBA" id="ARBA00022837"/>
    </source>
</evidence>
<evidence type="ECO:0000256" key="1">
    <source>
        <dbReference type="ARBA" id="ARBA00004561"/>
    </source>
</evidence>